<reference evidence="2" key="1">
    <citation type="submission" date="2014-12" db="EMBL/GenBank/DDBJ databases">
        <title>Insight into the proteome of Arion vulgaris.</title>
        <authorList>
            <person name="Aradska J."/>
            <person name="Bulat T."/>
            <person name="Smidak R."/>
            <person name="Sarate P."/>
            <person name="Gangsoo J."/>
            <person name="Sialana F."/>
            <person name="Bilban M."/>
            <person name="Lubec G."/>
        </authorList>
    </citation>
    <scope>NUCLEOTIDE SEQUENCE</scope>
    <source>
        <tissue evidence="2">Skin</tissue>
    </source>
</reference>
<feature type="non-terminal residue" evidence="2">
    <location>
        <position position="1"/>
    </location>
</feature>
<proteinExistence type="predicted"/>
<evidence type="ECO:0000313" key="2">
    <source>
        <dbReference type="EMBL" id="CEK48005.1"/>
    </source>
</evidence>
<name>A0A0B6XXL4_9EUPU</name>
<evidence type="ECO:0000256" key="1">
    <source>
        <dbReference type="SAM" id="MobiDB-lite"/>
    </source>
</evidence>
<feature type="compositionally biased region" description="Basic and acidic residues" evidence="1">
    <location>
        <begin position="1"/>
        <end position="18"/>
    </location>
</feature>
<dbReference type="EMBL" id="HACG01001140">
    <property type="protein sequence ID" value="CEK48005.1"/>
    <property type="molecule type" value="Transcribed_RNA"/>
</dbReference>
<feature type="non-terminal residue" evidence="2">
    <location>
        <position position="134"/>
    </location>
</feature>
<accession>A0A0B6XXL4</accession>
<organism evidence="2">
    <name type="scientific">Arion vulgaris</name>
    <dbReference type="NCBI Taxonomy" id="1028688"/>
    <lineage>
        <taxon>Eukaryota</taxon>
        <taxon>Metazoa</taxon>
        <taxon>Spiralia</taxon>
        <taxon>Lophotrochozoa</taxon>
        <taxon>Mollusca</taxon>
        <taxon>Gastropoda</taxon>
        <taxon>Heterobranchia</taxon>
        <taxon>Euthyneura</taxon>
        <taxon>Panpulmonata</taxon>
        <taxon>Eupulmonata</taxon>
        <taxon>Stylommatophora</taxon>
        <taxon>Helicina</taxon>
        <taxon>Arionoidea</taxon>
        <taxon>Arionidae</taxon>
        <taxon>Arion</taxon>
    </lineage>
</organism>
<dbReference type="AlphaFoldDB" id="A0A0B6XXL4"/>
<protein>
    <submittedName>
        <fullName evidence="2">Uncharacterized protein</fullName>
    </submittedName>
</protein>
<gene>
    <name evidence="2" type="primary">ORF2874</name>
</gene>
<sequence>SEDSIEERSNAKLEKASEEENIPDTGRLSDLPSSERKVKGILKTTSAPSLGESREKHVTLIEVENGESKGEGTSTRSVSFNNTHTKNIFSYNNVAFEGEIITEPSKRSGGLADVVSHIMRQSSVVEVDEDNSHP</sequence>
<feature type="region of interest" description="Disordered" evidence="1">
    <location>
        <begin position="1"/>
        <end position="56"/>
    </location>
</feature>